<dbReference type="VEuPathDB" id="FungiDB:MPH_11606"/>
<dbReference type="Proteomes" id="UP000007129">
    <property type="component" value="Unassembled WGS sequence"/>
</dbReference>
<dbReference type="HOGENOM" id="CLU_1886161_0_0_1"/>
<protein>
    <submittedName>
        <fullName evidence="1">Uncharacterized protein</fullName>
    </submittedName>
</protein>
<proteinExistence type="predicted"/>
<dbReference type="InParanoid" id="K2REC1"/>
<dbReference type="OrthoDB" id="3792539at2759"/>
<dbReference type="AlphaFoldDB" id="K2REC1"/>
<evidence type="ECO:0000313" key="1">
    <source>
        <dbReference type="EMBL" id="EKG11262.1"/>
    </source>
</evidence>
<dbReference type="STRING" id="1126212.K2REC1"/>
<name>K2REC1_MACPH</name>
<comment type="caution">
    <text evidence="1">The sequence shown here is derived from an EMBL/GenBank/DDBJ whole genome shotgun (WGS) entry which is preliminary data.</text>
</comment>
<organism evidence="1 2">
    <name type="scientific">Macrophomina phaseolina (strain MS6)</name>
    <name type="common">Charcoal rot fungus</name>
    <dbReference type="NCBI Taxonomy" id="1126212"/>
    <lineage>
        <taxon>Eukaryota</taxon>
        <taxon>Fungi</taxon>
        <taxon>Dikarya</taxon>
        <taxon>Ascomycota</taxon>
        <taxon>Pezizomycotina</taxon>
        <taxon>Dothideomycetes</taxon>
        <taxon>Dothideomycetes incertae sedis</taxon>
        <taxon>Botryosphaeriales</taxon>
        <taxon>Botryosphaeriaceae</taxon>
        <taxon>Macrophomina</taxon>
    </lineage>
</organism>
<gene>
    <name evidence="1" type="ORF">MPH_11606</name>
</gene>
<sequence>MSTFHGILDGHVNIPGAYAAAGGMMNFNINYTPAQASSTQTSGPFSTLLFAQDPDFVDRQDILVWIRDKCAEPGTRAALVGLGGIGHIKRVEQLLRPKAATYESLIALAQIFTDVAVCMWMKESYKITEELIRRK</sequence>
<reference evidence="1 2" key="1">
    <citation type="journal article" date="2012" name="BMC Genomics">
        <title>Tools to kill: Genome of one of the most destructive plant pathogenic fungi Macrophomina phaseolina.</title>
        <authorList>
            <person name="Islam M.S."/>
            <person name="Haque M.S."/>
            <person name="Islam M.M."/>
            <person name="Emdad E.M."/>
            <person name="Halim A."/>
            <person name="Hossen Q.M.M."/>
            <person name="Hossain M.Z."/>
            <person name="Ahmed B."/>
            <person name="Rahim S."/>
            <person name="Rahman M.S."/>
            <person name="Alam M.M."/>
            <person name="Hou S."/>
            <person name="Wan X."/>
            <person name="Saito J.A."/>
            <person name="Alam M."/>
        </authorList>
    </citation>
    <scope>NUCLEOTIDE SEQUENCE [LARGE SCALE GENOMIC DNA]</scope>
    <source>
        <strain evidence="1 2">MS6</strain>
    </source>
</reference>
<evidence type="ECO:0000313" key="2">
    <source>
        <dbReference type="Proteomes" id="UP000007129"/>
    </source>
</evidence>
<dbReference type="EMBL" id="AHHD01000495">
    <property type="protein sequence ID" value="EKG11262.1"/>
    <property type="molecule type" value="Genomic_DNA"/>
</dbReference>
<accession>K2REC1</accession>